<accession>A6IQD9</accession>
<organism evidence="1 2">
    <name type="scientific">Rattus norvegicus</name>
    <name type="common">Rat</name>
    <dbReference type="NCBI Taxonomy" id="10116"/>
    <lineage>
        <taxon>Eukaryota</taxon>
        <taxon>Metazoa</taxon>
        <taxon>Chordata</taxon>
        <taxon>Craniata</taxon>
        <taxon>Vertebrata</taxon>
        <taxon>Euteleostomi</taxon>
        <taxon>Mammalia</taxon>
        <taxon>Eutheria</taxon>
        <taxon>Euarchontoglires</taxon>
        <taxon>Glires</taxon>
        <taxon>Rodentia</taxon>
        <taxon>Myomorpha</taxon>
        <taxon>Muroidea</taxon>
        <taxon>Muridae</taxon>
        <taxon>Murinae</taxon>
        <taxon>Rattus</taxon>
    </lineage>
</organism>
<name>A6IQD9_RAT</name>
<evidence type="ECO:0000313" key="1">
    <source>
        <dbReference type="EMBL" id="EDL95874.1"/>
    </source>
</evidence>
<dbReference type="Proteomes" id="UP000234681">
    <property type="component" value="Chromosome X"/>
</dbReference>
<evidence type="ECO:0000313" key="2">
    <source>
        <dbReference type="Proteomes" id="UP000234681"/>
    </source>
</evidence>
<sequence length="44" mass="5178">MLHASEMRVLGVYSMSWAQILATHVDRHLKDLKARMRVTLARRE</sequence>
<proteinExistence type="predicted"/>
<protein>
    <submittedName>
        <fullName evidence="1">RCG36308</fullName>
    </submittedName>
</protein>
<reference evidence="1 2" key="1">
    <citation type="submission" date="2005-09" db="EMBL/GenBank/DDBJ databases">
        <authorList>
            <person name="Mural R.J."/>
            <person name="Li P.W."/>
            <person name="Adams M.D."/>
            <person name="Amanatides P.G."/>
            <person name="Baden-Tillson H."/>
            <person name="Barnstead M."/>
            <person name="Chin S.H."/>
            <person name="Dew I."/>
            <person name="Evans C.A."/>
            <person name="Ferriera S."/>
            <person name="Flanigan M."/>
            <person name="Fosler C."/>
            <person name="Glodek A."/>
            <person name="Gu Z."/>
            <person name="Holt R.A."/>
            <person name="Jennings D."/>
            <person name="Kraft C.L."/>
            <person name="Lu F."/>
            <person name="Nguyen T."/>
            <person name="Nusskern D.R."/>
            <person name="Pfannkoch C.M."/>
            <person name="Sitter C."/>
            <person name="Sutton G.G."/>
            <person name="Venter J.C."/>
            <person name="Wang Z."/>
            <person name="Woodage T."/>
            <person name="Zheng X.H."/>
            <person name="Zhong F."/>
        </authorList>
    </citation>
    <scope>NUCLEOTIDE SEQUENCE [LARGE SCALE GENOMIC DNA]</scope>
    <source>
        <strain>BN</strain>
        <strain evidence="2">Sprague-Dawley</strain>
    </source>
</reference>
<dbReference type="AlphaFoldDB" id="A6IQD9"/>
<gene>
    <name evidence="1" type="ORF">rCG_36308</name>
</gene>
<dbReference type="EMBL" id="CH473966">
    <property type="protein sequence ID" value="EDL95874.1"/>
    <property type="molecule type" value="Genomic_DNA"/>
</dbReference>